<organism evidence="2">
    <name type="scientific">Anguilla anguilla</name>
    <name type="common">European freshwater eel</name>
    <name type="synonym">Muraena anguilla</name>
    <dbReference type="NCBI Taxonomy" id="7936"/>
    <lineage>
        <taxon>Eukaryota</taxon>
        <taxon>Metazoa</taxon>
        <taxon>Chordata</taxon>
        <taxon>Craniata</taxon>
        <taxon>Vertebrata</taxon>
        <taxon>Euteleostomi</taxon>
        <taxon>Actinopterygii</taxon>
        <taxon>Neopterygii</taxon>
        <taxon>Teleostei</taxon>
        <taxon>Anguilliformes</taxon>
        <taxon>Anguillidae</taxon>
        <taxon>Anguilla</taxon>
    </lineage>
</organism>
<evidence type="ECO:0000256" key="1">
    <source>
        <dbReference type="SAM" id="MobiDB-lite"/>
    </source>
</evidence>
<dbReference type="EMBL" id="GBXM01093047">
    <property type="protein sequence ID" value="JAH15530.1"/>
    <property type="molecule type" value="Transcribed_RNA"/>
</dbReference>
<accession>A0A0E9QGR7</accession>
<dbReference type="AlphaFoldDB" id="A0A0E9QGR7"/>
<reference evidence="2" key="1">
    <citation type="submission" date="2014-11" db="EMBL/GenBank/DDBJ databases">
        <authorList>
            <person name="Amaro Gonzalez C."/>
        </authorList>
    </citation>
    <scope>NUCLEOTIDE SEQUENCE</scope>
</reference>
<feature type="region of interest" description="Disordered" evidence="1">
    <location>
        <begin position="1"/>
        <end position="29"/>
    </location>
</feature>
<name>A0A0E9QGR7_ANGAN</name>
<sequence length="94" mass="10931">MPACTRGTRRRVRVGANRRHRARPQCKQRARQTHSTYCTDTGIDIQMCEASTARIHVRHHKQIPTPPLTHAHAILCRRPKMSFRFKPTASYKQT</sequence>
<protein>
    <submittedName>
        <fullName evidence="2">Uncharacterized protein</fullName>
    </submittedName>
</protein>
<reference evidence="2" key="2">
    <citation type="journal article" date="2015" name="Fish Shellfish Immunol.">
        <title>Early steps in the European eel (Anguilla anguilla)-Vibrio vulnificus interaction in the gills: Role of the RtxA13 toxin.</title>
        <authorList>
            <person name="Callol A."/>
            <person name="Pajuelo D."/>
            <person name="Ebbesson L."/>
            <person name="Teles M."/>
            <person name="MacKenzie S."/>
            <person name="Amaro C."/>
        </authorList>
    </citation>
    <scope>NUCLEOTIDE SEQUENCE</scope>
</reference>
<evidence type="ECO:0000313" key="2">
    <source>
        <dbReference type="EMBL" id="JAH15530.1"/>
    </source>
</evidence>
<feature type="compositionally biased region" description="Basic residues" evidence="1">
    <location>
        <begin position="7"/>
        <end position="29"/>
    </location>
</feature>
<proteinExistence type="predicted"/>